<dbReference type="Gene3D" id="3.40.50.150">
    <property type="entry name" value="Vaccinia Virus protein VP39"/>
    <property type="match status" value="1"/>
</dbReference>
<dbReference type="VEuPathDB" id="GiardiaDB:GL50803_0013525"/>
<dbReference type="InterPro" id="IPR000241">
    <property type="entry name" value="RlmKL-like_Mtase"/>
</dbReference>
<dbReference type="InterPro" id="IPR029063">
    <property type="entry name" value="SAM-dependent_MTases_sf"/>
</dbReference>
<dbReference type="VEuPathDB" id="GiardiaDB:QR46_0647"/>
<dbReference type="Proteomes" id="UP000018320">
    <property type="component" value="Unassembled WGS sequence"/>
</dbReference>
<name>V6TEU1_GIAIN</name>
<dbReference type="GO" id="GO:0008168">
    <property type="term" value="F:methyltransferase activity"/>
    <property type="evidence" value="ECO:0007669"/>
    <property type="project" value="UniProtKB-KW"/>
</dbReference>
<dbReference type="GO" id="GO:0043527">
    <property type="term" value="C:tRNA methyltransferase complex"/>
    <property type="evidence" value="ECO:0007669"/>
    <property type="project" value="UniProtKB-ARBA"/>
</dbReference>
<evidence type="ECO:0000256" key="2">
    <source>
        <dbReference type="ARBA" id="ARBA00022679"/>
    </source>
</evidence>
<keyword evidence="1 4" id="KW-0489">Methyltransferase</keyword>
<evidence type="ECO:0000313" key="4">
    <source>
        <dbReference type="EMBL" id="ESU36922.1"/>
    </source>
</evidence>
<dbReference type="GO" id="GO:0003676">
    <property type="term" value="F:nucleic acid binding"/>
    <property type="evidence" value="ECO:0007669"/>
    <property type="project" value="InterPro"/>
</dbReference>
<keyword evidence="2 4" id="KW-0808">Transferase</keyword>
<dbReference type="VEuPathDB" id="GiardiaDB:DHA2_152456"/>
<reference evidence="4 5" key="2">
    <citation type="journal article" date="2013" name="Genome Biol. Evol.">
        <title>Genome sequencing of Giardia lamblia genotypes A2 and B isolates (DH and GS) and comparative analysis with the genomes of genotypes A1 and E (WB and Pig).</title>
        <authorList>
            <person name="Adam R.D."/>
            <person name="Dahlstrom E.W."/>
            <person name="Martens C.A."/>
            <person name="Bruno D.P."/>
            <person name="Barbian K.D."/>
            <person name="Ricklefs S.M."/>
            <person name="Hernandez M.M."/>
            <person name="Narla N.P."/>
            <person name="Patel R.B."/>
            <person name="Porcella S.F."/>
            <person name="Nash T.E."/>
        </authorList>
    </citation>
    <scope>NUCLEOTIDE SEQUENCE [LARGE SCALE GENOMIC DNA]</scope>
    <source>
        <strain evidence="4 5">DH</strain>
    </source>
</reference>
<evidence type="ECO:0000259" key="3">
    <source>
        <dbReference type="Pfam" id="PF01170"/>
    </source>
</evidence>
<evidence type="ECO:0000313" key="5">
    <source>
        <dbReference type="Proteomes" id="UP000018320"/>
    </source>
</evidence>
<gene>
    <name evidence="4" type="ORF">DHA2_152456</name>
</gene>
<feature type="domain" description="Ribosomal RNA large subunit methyltransferase K/L-like methyltransferase" evidence="3">
    <location>
        <begin position="252"/>
        <end position="366"/>
    </location>
</feature>
<dbReference type="EMBL" id="AHGT01000037">
    <property type="protein sequence ID" value="ESU36922.1"/>
    <property type="molecule type" value="Genomic_DNA"/>
</dbReference>
<dbReference type="FunFam" id="3.40.50.150:FF:001017">
    <property type="match status" value="1"/>
</dbReference>
<feature type="non-terminal residue" evidence="4">
    <location>
        <position position="1"/>
    </location>
</feature>
<accession>V6TEU1</accession>
<dbReference type="AlphaFoldDB" id="V6TEU1"/>
<comment type="caution">
    <text evidence="4">The sequence shown here is derived from an EMBL/GenBank/DDBJ whole genome shotgun (WGS) entry which is preliminary data.</text>
</comment>
<reference evidence="5" key="1">
    <citation type="submission" date="2012-02" db="EMBL/GenBank/DDBJ databases">
        <title>Genome sequencing of Giardia lamblia Genotypes A2 and B isolates (DH and GS) and comparative analysis with the genomes of Genotypes A1 and E (WB and Pig).</title>
        <authorList>
            <person name="Adam R."/>
            <person name="Dahlstrom E."/>
            <person name="Martens C."/>
            <person name="Bruno D."/>
            <person name="Barbian K."/>
            <person name="Porcella S.F."/>
            <person name="Nash T."/>
        </authorList>
    </citation>
    <scope>NUCLEOTIDE SEQUENCE</scope>
    <source>
        <strain evidence="5">DH</strain>
    </source>
</reference>
<protein>
    <submittedName>
        <fullName evidence="4">Methyltransferase</fullName>
    </submittedName>
</protein>
<dbReference type="GO" id="GO:0032259">
    <property type="term" value="P:methylation"/>
    <property type="evidence" value="ECO:0007669"/>
    <property type="project" value="UniProtKB-KW"/>
</dbReference>
<dbReference type="PANTHER" id="PTHR13370:SF3">
    <property type="entry name" value="TRNA (GUANINE(10)-N2)-METHYLTRANSFERASE HOMOLOG"/>
    <property type="match status" value="1"/>
</dbReference>
<dbReference type="GO" id="GO:0005737">
    <property type="term" value="C:cytoplasm"/>
    <property type="evidence" value="ECO:0007669"/>
    <property type="project" value="TreeGrafter"/>
</dbReference>
<sequence>VITRHLRQIKLILMKSQSSSLISSSTSDAPLERSLLWVANFGEIKAAFHEPTFLARAALLGLPVVIRRPYISPIMLFTLDPTYQDNTPFIKQIEVVESFLASLTLIKAYGFVLASASSYIELLGESSMRAANASLKHFLDAVVMPYSESIRYRFDSNIVGEKVANSQKTQLYAEIIQRLPALQSLSCDLTNYNVRFMLINECLQMHGKKEKANILPGTSHQQSGSVVLAVSTSKYLGSMMRYKLKTYQLPDRVFLGPTSMDHELAFIMCEVAGVKPGDIVCDPFAGTCSILVSAASYGCITIGGDLNIRVLRGKSTGENFSKNFLQYGLPQPIISHHDVNRIAYQCLCIDAILCDPPYSIRAGSRKGKAADVAHPAESVGDTDNLVTDTVVTRSWNYNKFSVASQHQDTADIFLSVLKFAAWTLKLDGHLVFWMPYLVNEFTEDDIPAHPDFLCLYHLPQQMTMLYGRRMCVLKRISTEGVSHNPFYKRYPSHANFSEKIGFHKSVCKL</sequence>
<dbReference type="SUPFAM" id="SSF53335">
    <property type="entry name" value="S-adenosyl-L-methionine-dependent methyltransferases"/>
    <property type="match status" value="1"/>
</dbReference>
<evidence type="ECO:0000256" key="1">
    <source>
        <dbReference type="ARBA" id="ARBA00022603"/>
    </source>
</evidence>
<dbReference type="Pfam" id="PF01170">
    <property type="entry name" value="UPF0020"/>
    <property type="match status" value="1"/>
</dbReference>
<dbReference type="PANTHER" id="PTHR13370">
    <property type="entry name" value="RNA METHYLASE-RELATED"/>
    <property type="match status" value="1"/>
</dbReference>
<proteinExistence type="predicted"/>
<dbReference type="InterPro" id="IPR002052">
    <property type="entry name" value="DNA_methylase_N6_adenine_CS"/>
</dbReference>
<dbReference type="PROSITE" id="PS00092">
    <property type="entry name" value="N6_MTASE"/>
    <property type="match status" value="1"/>
</dbReference>
<dbReference type="VEuPathDB" id="GiardiaDB:GL50581_125"/>
<organism evidence="4 5">
    <name type="scientific">Giardia intestinalis</name>
    <name type="common">Giardia lamblia</name>
    <dbReference type="NCBI Taxonomy" id="5741"/>
    <lineage>
        <taxon>Eukaryota</taxon>
        <taxon>Metamonada</taxon>
        <taxon>Diplomonadida</taxon>
        <taxon>Hexamitidae</taxon>
        <taxon>Giardiinae</taxon>
        <taxon>Giardia</taxon>
    </lineage>
</organism>